<feature type="domain" description="Cellobiose dehydrogenase-like cytochrome" evidence="3">
    <location>
        <begin position="45"/>
        <end position="196"/>
    </location>
</feature>
<feature type="chain" id="PRO_5042964184" description="Cellobiose dehydrogenase-like cytochrome domain-containing protein" evidence="2">
    <location>
        <begin position="35"/>
        <end position="445"/>
    </location>
</feature>
<dbReference type="AlphaFoldDB" id="A0AAN7HKT7"/>
<feature type="signal peptide" evidence="2">
    <location>
        <begin position="1"/>
        <end position="34"/>
    </location>
</feature>
<reference evidence="4" key="1">
    <citation type="journal article" date="2023" name="Mol. Phylogenet. Evol.">
        <title>Genome-scale phylogeny and comparative genomics of the fungal order Sordariales.</title>
        <authorList>
            <person name="Hensen N."/>
            <person name="Bonometti L."/>
            <person name="Westerberg I."/>
            <person name="Brannstrom I.O."/>
            <person name="Guillou S."/>
            <person name="Cros-Aarteil S."/>
            <person name="Calhoun S."/>
            <person name="Haridas S."/>
            <person name="Kuo A."/>
            <person name="Mondo S."/>
            <person name="Pangilinan J."/>
            <person name="Riley R."/>
            <person name="LaButti K."/>
            <person name="Andreopoulos B."/>
            <person name="Lipzen A."/>
            <person name="Chen C."/>
            <person name="Yan M."/>
            <person name="Daum C."/>
            <person name="Ng V."/>
            <person name="Clum A."/>
            <person name="Steindorff A."/>
            <person name="Ohm R.A."/>
            <person name="Martin F."/>
            <person name="Silar P."/>
            <person name="Natvig D.O."/>
            <person name="Lalanne C."/>
            <person name="Gautier V."/>
            <person name="Ament-Velasquez S.L."/>
            <person name="Kruys A."/>
            <person name="Hutchinson M.I."/>
            <person name="Powell A.J."/>
            <person name="Barry K."/>
            <person name="Miller A.N."/>
            <person name="Grigoriev I.V."/>
            <person name="Debuchy R."/>
            <person name="Gladieux P."/>
            <person name="Hiltunen Thoren M."/>
            <person name="Johannesson H."/>
        </authorList>
    </citation>
    <scope>NUCLEOTIDE SEQUENCE</scope>
    <source>
        <strain evidence="4">CBS 359.72</strain>
    </source>
</reference>
<keyword evidence="1" id="KW-0812">Transmembrane</keyword>
<dbReference type="EMBL" id="MU857626">
    <property type="protein sequence ID" value="KAK4249227.1"/>
    <property type="molecule type" value="Genomic_DNA"/>
</dbReference>
<evidence type="ECO:0000313" key="4">
    <source>
        <dbReference type="EMBL" id="KAK4249227.1"/>
    </source>
</evidence>
<feature type="transmembrane region" description="Helical" evidence="1">
    <location>
        <begin position="320"/>
        <end position="339"/>
    </location>
</feature>
<gene>
    <name evidence="4" type="ORF">C7999DRAFT_12877</name>
</gene>
<dbReference type="SUPFAM" id="SSF49344">
    <property type="entry name" value="CBD9-like"/>
    <property type="match status" value="1"/>
</dbReference>
<dbReference type="InterPro" id="IPR015920">
    <property type="entry name" value="Cellobiose_DH-like_cyt"/>
</dbReference>
<organism evidence="4 5">
    <name type="scientific">Corynascus novoguineensis</name>
    <dbReference type="NCBI Taxonomy" id="1126955"/>
    <lineage>
        <taxon>Eukaryota</taxon>
        <taxon>Fungi</taxon>
        <taxon>Dikarya</taxon>
        <taxon>Ascomycota</taxon>
        <taxon>Pezizomycotina</taxon>
        <taxon>Sordariomycetes</taxon>
        <taxon>Sordariomycetidae</taxon>
        <taxon>Sordariales</taxon>
        <taxon>Chaetomiaceae</taxon>
        <taxon>Corynascus</taxon>
    </lineage>
</organism>
<reference evidence="4" key="2">
    <citation type="submission" date="2023-05" db="EMBL/GenBank/DDBJ databases">
        <authorList>
            <consortium name="Lawrence Berkeley National Laboratory"/>
            <person name="Steindorff A."/>
            <person name="Hensen N."/>
            <person name="Bonometti L."/>
            <person name="Westerberg I."/>
            <person name="Brannstrom I.O."/>
            <person name="Guillou S."/>
            <person name="Cros-Aarteil S."/>
            <person name="Calhoun S."/>
            <person name="Haridas S."/>
            <person name="Kuo A."/>
            <person name="Mondo S."/>
            <person name="Pangilinan J."/>
            <person name="Riley R."/>
            <person name="Labutti K."/>
            <person name="Andreopoulos B."/>
            <person name="Lipzen A."/>
            <person name="Chen C."/>
            <person name="Yanf M."/>
            <person name="Daum C."/>
            <person name="Ng V."/>
            <person name="Clum A."/>
            <person name="Ohm R."/>
            <person name="Martin F."/>
            <person name="Silar P."/>
            <person name="Natvig D."/>
            <person name="Lalanne C."/>
            <person name="Gautier V."/>
            <person name="Ament-Velasquez S.L."/>
            <person name="Kruys A."/>
            <person name="Hutchinson M.I."/>
            <person name="Powell A.J."/>
            <person name="Barry K."/>
            <person name="Miller A.N."/>
            <person name="Grigoriev I.V."/>
            <person name="Debuchy R."/>
            <person name="Gladieux P."/>
            <person name="Thoren M.H."/>
            <person name="Johannesson H."/>
        </authorList>
    </citation>
    <scope>NUCLEOTIDE SEQUENCE</scope>
    <source>
        <strain evidence="4">CBS 359.72</strain>
    </source>
</reference>
<sequence length="445" mass="48339">MSSRSQASIPISKWRWQWLVLCIMGQLQPQLAHAQTAVQTLFVPDTDTVASFNVPPDSDDINLYVLTPDWYQYTAIGFGATMSEALMLVMYPSSDGRSVTVSPRKSTGNTEPVYSPETQLVIHDTSIDENLNMVINATCRRCLPYTKAYSAPGAERTASMMFAVGPDLALHSDELDARIRRHVAYGIFEIDLDKATGPGGIGPSDTITGGSGKVKSSSGDAVLSGERDGLVQDGGSKAATAHGVLYAVVALGIAPFDSLVAGALGRSTSTLRKRWAAWAHGFTATAYVAFVVGAMVPGILVSREHVATQQFRTGHQVLGLLTVAALVVMFVWGIALSWIRRSASQHSQEPPENAGLLGAIHRWGCRIIWVLLLINVGLGLKLSEQKLILIFGYVAVTLALMVVLIPVYFCLWRCSKRRKEKEESVIEMPTIYDHNSQPLGIHSRD</sequence>
<evidence type="ECO:0000256" key="1">
    <source>
        <dbReference type="SAM" id="Phobius"/>
    </source>
</evidence>
<name>A0AAN7HKT7_9PEZI</name>
<keyword evidence="2" id="KW-0732">Signal</keyword>
<keyword evidence="1" id="KW-1133">Transmembrane helix</keyword>
<dbReference type="Pfam" id="PF16010">
    <property type="entry name" value="CDH-cyt"/>
    <property type="match status" value="1"/>
</dbReference>
<feature type="transmembrane region" description="Helical" evidence="1">
    <location>
        <begin position="360"/>
        <end position="378"/>
    </location>
</feature>
<dbReference type="Gene3D" id="1.20.120.1770">
    <property type="match status" value="1"/>
</dbReference>
<evidence type="ECO:0000256" key="2">
    <source>
        <dbReference type="SAM" id="SignalP"/>
    </source>
</evidence>
<keyword evidence="1" id="KW-0472">Membrane</keyword>
<feature type="transmembrane region" description="Helical" evidence="1">
    <location>
        <begin position="390"/>
        <end position="411"/>
    </location>
</feature>
<protein>
    <recommendedName>
        <fullName evidence="3">Cellobiose dehydrogenase-like cytochrome domain-containing protein</fullName>
    </recommendedName>
</protein>
<keyword evidence="5" id="KW-1185">Reference proteome</keyword>
<comment type="caution">
    <text evidence="4">The sequence shown here is derived from an EMBL/GenBank/DDBJ whole genome shotgun (WGS) entry which is preliminary data.</text>
</comment>
<evidence type="ECO:0000313" key="5">
    <source>
        <dbReference type="Proteomes" id="UP001303647"/>
    </source>
</evidence>
<feature type="transmembrane region" description="Helical" evidence="1">
    <location>
        <begin position="244"/>
        <end position="265"/>
    </location>
</feature>
<dbReference type="PANTHER" id="PTHR47797">
    <property type="entry name" value="DEHYDROGENASE, PUTATIVE (AFU_ORTHOLOGUE AFUA_8G05805)-RELATED"/>
    <property type="match status" value="1"/>
</dbReference>
<dbReference type="Proteomes" id="UP001303647">
    <property type="component" value="Unassembled WGS sequence"/>
</dbReference>
<dbReference type="CDD" id="cd09630">
    <property type="entry name" value="CDH_like_cytochrome"/>
    <property type="match status" value="1"/>
</dbReference>
<proteinExistence type="predicted"/>
<accession>A0AAN7HKT7</accession>
<dbReference type="PANTHER" id="PTHR47797:SF1">
    <property type="entry name" value="CYTOCHROME B561 DOMAIN-CONTAINING PROTEIN-RELATED"/>
    <property type="match status" value="1"/>
</dbReference>
<feature type="transmembrane region" description="Helical" evidence="1">
    <location>
        <begin position="277"/>
        <end position="300"/>
    </location>
</feature>
<dbReference type="Gene3D" id="2.60.40.1210">
    <property type="entry name" value="Cellobiose dehydrogenase, cytochrome domain"/>
    <property type="match status" value="1"/>
</dbReference>
<evidence type="ECO:0000259" key="3">
    <source>
        <dbReference type="Pfam" id="PF16010"/>
    </source>
</evidence>